<dbReference type="Proteomes" id="UP000799428">
    <property type="component" value="Unassembled WGS sequence"/>
</dbReference>
<name>A0A6G1JWJ8_9PLEO</name>
<reference evidence="2" key="1">
    <citation type="journal article" date="2020" name="Stud. Mycol.">
        <title>101 Dothideomycetes genomes: a test case for predicting lifestyles and emergence of pathogens.</title>
        <authorList>
            <person name="Haridas S."/>
            <person name="Albert R."/>
            <person name="Binder M."/>
            <person name="Bloem J."/>
            <person name="Labutti K."/>
            <person name="Salamov A."/>
            <person name="Andreopoulos B."/>
            <person name="Baker S."/>
            <person name="Barry K."/>
            <person name="Bills G."/>
            <person name="Bluhm B."/>
            <person name="Cannon C."/>
            <person name="Castanera R."/>
            <person name="Culley D."/>
            <person name="Daum C."/>
            <person name="Ezra D."/>
            <person name="Gonzalez J."/>
            <person name="Henrissat B."/>
            <person name="Kuo A."/>
            <person name="Liang C."/>
            <person name="Lipzen A."/>
            <person name="Lutzoni F."/>
            <person name="Magnuson J."/>
            <person name="Mondo S."/>
            <person name="Nolan M."/>
            <person name="Ohm R."/>
            <person name="Pangilinan J."/>
            <person name="Park H.-J."/>
            <person name="Ramirez L."/>
            <person name="Alfaro M."/>
            <person name="Sun H."/>
            <person name="Tritt A."/>
            <person name="Yoshinaga Y."/>
            <person name="Zwiers L.-H."/>
            <person name="Turgeon B."/>
            <person name="Goodwin S."/>
            <person name="Spatafora J."/>
            <person name="Crous P."/>
            <person name="Grigoriev I."/>
        </authorList>
    </citation>
    <scope>NUCLEOTIDE SEQUENCE</scope>
    <source>
        <strain evidence="2">CBS 279.74</strain>
    </source>
</reference>
<feature type="chain" id="PRO_5026246980" evidence="1">
    <location>
        <begin position="25"/>
        <end position="167"/>
    </location>
</feature>
<proteinExistence type="predicted"/>
<feature type="signal peptide" evidence="1">
    <location>
        <begin position="1"/>
        <end position="24"/>
    </location>
</feature>
<evidence type="ECO:0000313" key="2">
    <source>
        <dbReference type="EMBL" id="KAF2704986.1"/>
    </source>
</evidence>
<evidence type="ECO:0000313" key="3">
    <source>
        <dbReference type="Proteomes" id="UP000799428"/>
    </source>
</evidence>
<dbReference type="EMBL" id="MU005780">
    <property type="protein sequence ID" value="KAF2704986.1"/>
    <property type="molecule type" value="Genomic_DNA"/>
</dbReference>
<protein>
    <submittedName>
        <fullName evidence="2">Uncharacterized protein</fullName>
    </submittedName>
</protein>
<sequence>MGLQYAITTVLGALFLLLAPYTHAVRSLNPPTLIVSNLVAFVSSDVKIPSHLGFNVLDPRDDYYGYAACIISTNNTISADWTSCDPLFSGHAEPMDVSFMIDRDFVKLRRPWTEGDTYMIGTTDEQPTRWLDEPLPGRECSNVTTSPAGTYFTRTTDWEFPVVTIIS</sequence>
<gene>
    <name evidence="2" type="ORF">K504DRAFT_494369</name>
</gene>
<keyword evidence="1" id="KW-0732">Signal</keyword>
<accession>A0A6G1JWJ8</accession>
<organism evidence="2 3">
    <name type="scientific">Pleomassaria siparia CBS 279.74</name>
    <dbReference type="NCBI Taxonomy" id="1314801"/>
    <lineage>
        <taxon>Eukaryota</taxon>
        <taxon>Fungi</taxon>
        <taxon>Dikarya</taxon>
        <taxon>Ascomycota</taxon>
        <taxon>Pezizomycotina</taxon>
        <taxon>Dothideomycetes</taxon>
        <taxon>Pleosporomycetidae</taxon>
        <taxon>Pleosporales</taxon>
        <taxon>Pleomassariaceae</taxon>
        <taxon>Pleomassaria</taxon>
    </lineage>
</organism>
<evidence type="ECO:0000256" key="1">
    <source>
        <dbReference type="SAM" id="SignalP"/>
    </source>
</evidence>
<dbReference type="AlphaFoldDB" id="A0A6G1JWJ8"/>
<dbReference type="OrthoDB" id="3795775at2759"/>
<keyword evidence="3" id="KW-1185">Reference proteome</keyword>